<evidence type="ECO:0000313" key="2">
    <source>
        <dbReference type="EnsemblPlants" id="OMERI03G32990.2"/>
    </source>
</evidence>
<evidence type="ECO:0000256" key="1">
    <source>
        <dbReference type="SAM" id="MobiDB-lite"/>
    </source>
</evidence>
<dbReference type="AlphaFoldDB" id="A0A0E0D7J0"/>
<keyword evidence="3" id="KW-1185">Reference proteome</keyword>
<dbReference type="Proteomes" id="UP000008021">
    <property type="component" value="Chromosome 3"/>
</dbReference>
<dbReference type="HOGENOM" id="CLU_2310593_0_0_1"/>
<reference evidence="2" key="2">
    <citation type="submission" date="2018-05" db="EMBL/GenBank/DDBJ databases">
        <title>OmerRS3 (Oryza meridionalis Reference Sequence Version 3).</title>
        <authorList>
            <person name="Zhang J."/>
            <person name="Kudrna D."/>
            <person name="Lee S."/>
            <person name="Talag J."/>
            <person name="Welchert J."/>
            <person name="Wing R.A."/>
        </authorList>
    </citation>
    <scope>NUCLEOTIDE SEQUENCE [LARGE SCALE GENOMIC DNA]</scope>
    <source>
        <strain evidence="2">cv. OR44</strain>
    </source>
</reference>
<accession>A0A0E0D7J0</accession>
<reference evidence="2" key="1">
    <citation type="submission" date="2015-04" db="UniProtKB">
        <authorList>
            <consortium name="EnsemblPlants"/>
        </authorList>
    </citation>
    <scope>IDENTIFICATION</scope>
</reference>
<organism evidence="2">
    <name type="scientific">Oryza meridionalis</name>
    <dbReference type="NCBI Taxonomy" id="40149"/>
    <lineage>
        <taxon>Eukaryota</taxon>
        <taxon>Viridiplantae</taxon>
        <taxon>Streptophyta</taxon>
        <taxon>Embryophyta</taxon>
        <taxon>Tracheophyta</taxon>
        <taxon>Spermatophyta</taxon>
        <taxon>Magnoliopsida</taxon>
        <taxon>Liliopsida</taxon>
        <taxon>Poales</taxon>
        <taxon>Poaceae</taxon>
        <taxon>BOP clade</taxon>
        <taxon>Oryzoideae</taxon>
        <taxon>Oryzeae</taxon>
        <taxon>Oryzinae</taxon>
        <taxon>Oryza</taxon>
    </lineage>
</organism>
<feature type="region of interest" description="Disordered" evidence="1">
    <location>
        <begin position="39"/>
        <end position="60"/>
    </location>
</feature>
<dbReference type="EnsemblPlants" id="OMERI03G32990.2">
    <property type="protein sequence ID" value="OMERI03G32990.2"/>
    <property type="gene ID" value="OMERI03G32990"/>
</dbReference>
<sequence length="100" mass="10611">MSKLARTSSPIRSGPHSLHPTVIAAARLFSPLPSSRFAGAGGGGGELGRSLHGNSRESGYRYRNRSTSFCKIAGDRICNKPTVRDNGTDAEQLIGLQART</sequence>
<protein>
    <submittedName>
        <fullName evidence="2">Uncharacterized protein</fullName>
    </submittedName>
</protein>
<name>A0A0E0D7J0_9ORYZ</name>
<proteinExistence type="predicted"/>
<dbReference type="Gramene" id="OMERI03G32990.2">
    <property type="protein sequence ID" value="OMERI03G32990.2"/>
    <property type="gene ID" value="OMERI03G32990"/>
</dbReference>
<evidence type="ECO:0000313" key="3">
    <source>
        <dbReference type="Proteomes" id="UP000008021"/>
    </source>
</evidence>